<feature type="transmembrane region" description="Helical" evidence="1">
    <location>
        <begin position="450"/>
        <end position="470"/>
    </location>
</feature>
<feature type="transmembrane region" description="Helical" evidence="1">
    <location>
        <begin position="366"/>
        <end position="390"/>
    </location>
</feature>
<feature type="transmembrane region" description="Helical" evidence="1">
    <location>
        <begin position="325"/>
        <end position="346"/>
    </location>
</feature>
<feature type="transmembrane region" description="Helical" evidence="1">
    <location>
        <begin position="301"/>
        <end position="318"/>
    </location>
</feature>
<feature type="transmembrane region" description="Helical" evidence="1">
    <location>
        <begin position="135"/>
        <end position="160"/>
    </location>
</feature>
<name>A0ABS5TUM7_9CELL</name>
<reference evidence="2 3" key="1">
    <citation type="submission" date="2021-05" db="EMBL/GenBank/DDBJ databases">
        <title>Description of Cellulomonas sp. DKR-3 sp. nov.</title>
        <authorList>
            <person name="Dahal R.H."/>
            <person name="Chaudhary D.K."/>
        </authorList>
    </citation>
    <scope>NUCLEOTIDE SEQUENCE [LARGE SCALE GENOMIC DNA]</scope>
    <source>
        <strain evidence="2 3">DKR-3</strain>
    </source>
</reference>
<evidence type="ECO:0000313" key="2">
    <source>
        <dbReference type="EMBL" id="MBT0992825.1"/>
    </source>
</evidence>
<accession>A0ABS5TUM7</accession>
<feature type="transmembrane region" description="Helical" evidence="1">
    <location>
        <begin position="172"/>
        <end position="195"/>
    </location>
</feature>
<dbReference type="RefSeq" id="WP_214345827.1">
    <property type="nucleotide sequence ID" value="NZ_JAHBOH010000001.1"/>
</dbReference>
<keyword evidence="1" id="KW-0812">Transmembrane</keyword>
<keyword evidence="1" id="KW-0472">Membrane</keyword>
<dbReference type="Proteomes" id="UP000722125">
    <property type="component" value="Unassembled WGS sequence"/>
</dbReference>
<feature type="transmembrane region" description="Helical" evidence="1">
    <location>
        <begin position="59"/>
        <end position="79"/>
    </location>
</feature>
<protein>
    <recommendedName>
        <fullName evidence="4">Transporter</fullName>
    </recommendedName>
</protein>
<sequence>MVAHLVRLKLTLLRNGLRRSVWQLVGLVLGGLYGLGIVVLVVAGMVAVSLQDVALQRTVTTLVGSALVLGWWFVPLLAFGVDATLDPERFATFGIPRRPLLLGLSLAALVGLTGALSAVAALSTSLAWWQHPAALLVGLVGAVLGLATAVVGGRALVAVASPFASRRRVRELLAVGALLVIVMIGPAVSGLQGSFSASRQTFAQVAGVLAWTPAGAAFAAPADVAAGDWGLALARLGIAAATVLVALLAWDRALARTLVEPIRDAPTARRTGLGPFGRLPATPLGAVTARCLVYWIRDPRYAMAIAIVPFTPLLLWVVGRGGALVLLSGAAAAFLCGWGVSADVSYDGSAFWTHVSAGVPGTVDRLGRVLASAVIAVPTVTLITVVTALLTDHAADLPALLGVAAGVLLTSYAGASVVSALVVQAVQQPGDSPFQTRQGTSLTTVLSQTAGWFVVALASLPEALLAGFAVARSSAVLGWAALVVGLVLGSVLLVVGVRVGGRELDRRGPVLLQRILAFA</sequence>
<feature type="transmembrane region" description="Helical" evidence="1">
    <location>
        <begin position="21"/>
        <end position="47"/>
    </location>
</feature>
<gene>
    <name evidence="2" type="ORF">KIN34_00775</name>
</gene>
<feature type="transmembrane region" description="Helical" evidence="1">
    <location>
        <begin position="100"/>
        <end position="129"/>
    </location>
</feature>
<keyword evidence="1" id="KW-1133">Transmembrane helix</keyword>
<evidence type="ECO:0000256" key="1">
    <source>
        <dbReference type="SAM" id="Phobius"/>
    </source>
</evidence>
<feature type="transmembrane region" description="Helical" evidence="1">
    <location>
        <begin position="397"/>
        <end position="423"/>
    </location>
</feature>
<organism evidence="2 3">
    <name type="scientific">Cellulomonas fulva</name>
    <dbReference type="NCBI Taxonomy" id="2835530"/>
    <lineage>
        <taxon>Bacteria</taxon>
        <taxon>Bacillati</taxon>
        <taxon>Actinomycetota</taxon>
        <taxon>Actinomycetes</taxon>
        <taxon>Micrococcales</taxon>
        <taxon>Cellulomonadaceae</taxon>
        <taxon>Cellulomonas</taxon>
    </lineage>
</organism>
<comment type="caution">
    <text evidence="2">The sequence shown here is derived from an EMBL/GenBank/DDBJ whole genome shotgun (WGS) entry which is preliminary data.</text>
</comment>
<evidence type="ECO:0000313" key="3">
    <source>
        <dbReference type="Proteomes" id="UP000722125"/>
    </source>
</evidence>
<proteinExistence type="predicted"/>
<feature type="transmembrane region" description="Helical" evidence="1">
    <location>
        <begin position="477"/>
        <end position="497"/>
    </location>
</feature>
<dbReference type="EMBL" id="JAHBOH010000001">
    <property type="protein sequence ID" value="MBT0992825.1"/>
    <property type="molecule type" value="Genomic_DNA"/>
</dbReference>
<feature type="transmembrane region" description="Helical" evidence="1">
    <location>
        <begin position="232"/>
        <end position="250"/>
    </location>
</feature>
<keyword evidence="3" id="KW-1185">Reference proteome</keyword>
<evidence type="ECO:0008006" key="4">
    <source>
        <dbReference type="Google" id="ProtNLM"/>
    </source>
</evidence>